<comment type="similarity">
    <text evidence="1 9">Belongs to the peptidase S11 family.</text>
</comment>
<keyword evidence="6" id="KW-0961">Cell wall biogenesis/degradation</keyword>
<dbReference type="GO" id="GO:0008360">
    <property type="term" value="P:regulation of cell shape"/>
    <property type="evidence" value="ECO:0007669"/>
    <property type="project" value="UniProtKB-KW"/>
</dbReference>
<evidence type="ECO:0000256" key="8">
    <source>
        <dbReference type="PIRSR" id="PIRSR618044-2"/>
    </source>
</evidence>
<keyword evidence="4" id="KW-0133">Cell shape</keyword>
<evidence type="ECO:0000256" key="10">
    <source>
        <dbReference type="SAM" id="SignalP"/>
    </source>
</evidence>
<dbReference type="InterPro" id="IPR012338">
    <property type="entry name" value="Beta-lactam/transpept-like"/>
</dbReference>
<keyword evidence="5" id="KW-0573">Peptidoglycan synthesis</keyword>
<dbReference type="GO" id="GO:0009252">
    <property type="term" value="P:peptidoglycan biosynthetic process"/>
    <property type="evidence" value="ECO:0007669"/>
    <property type="project" value="UniProtKB-KW"/>
</dbReference>
<dbReference type="PANTHER" id="PTHR21581">
    <property type="entry name" value="D-ALANYL-D-ALANINE CARBOXYPEPTIDASE"/>
    <property type="match status" value="1"/>
</dbReference>
<dbReference type="GO" id="GO:0071555">
    <property type="term" value="P:cell wall organization"/>
    <property type="evidence" value="ECO:0007669"/>
    <property type="project" value="UniProtKB-KW"/>
</dbReference>
<evidence type="ECO:0000313" key="12">
    <source>
        <dbReference type="EMBL" id="GHA64588.1"/>
    </source>
</evidence>
<evidence type="ECO:0000256" key="7">
    <source>
        <dbReference type="PIRSR" id="PIRSR618044-1"/>
    </source>
</evidence>
<feature type="active site" evidence="7">
    <location>
        <position position="194"/>
    </location>
</feature>
<accession>A0A8J3FYA8</accession>
<feature type="chain" id="PRO_5035220184" evidence="10">
    <location>
        <begin position="28"/>
        <end position="365"/>
    </location>
</feature>
<dbReference type="GO" id="GO:0006508">
    <property type="term" value="P:proteolysis"/>
    <property type="evidence" value="ECO:0007669"/>
    <property type="project" value="InterPro"/>
</dbReference>
<dbReference type="PRINTS" id="PR00725">
    <property type="entry name" value="DADACBPTASE1"/>
</dbReference>
<comment type="caution">
    <text evidence="12">The sequence shown here is derived from an EMBL/GenBank/DDBJ whole genome shotgun (WGS) entry which is preliminary data.</text>
</comment>
<keyword evidence="3" id="KW-0378">Hydrolase</keyword>
<dbReference type="EMBL" id="BMZG01000001">
    <property type="protein sequence ID" value="GHA64588.1"/>
    <property type="molecule type" value="Genomic_DNA"/>
</dbReference>
<dbReference type="Proteomes" id="UP000614287">
    <property type="component" value="Unassembled WGS sequence"/>
</dbReference>
<gene>
    <name evidence="12" type="ORF">GCM10009007_01220</name>
</gene>
<proteinExistence type="inferred from homology"/>
<dbReference type="Gene3D" id="3.40.710.10">
    <property type="entry name" value="DD-peptidase/beta-lactamase superfamily"/>
    <property type="match status" value="1"/>
</dbReference>
<evidence type="ECO:0000256" key="4">
    <source>
        <dbReference type="ARBA" id="ARBA00022960"/>
    </source>
</evidence>
<evidence type="ECO:0000256" key="6">
    <source>
        <dbReference type="ARBA" id="ARBA00023316"/>
    </source>
</evidence>
<protein>
    <submittedName>
        <fullName evidence="12">Peptidase</fullName>
    </submittedName>
</protein>
<keyword evidence="2 10" id="KW-0732">Signal</keyword>
<evidence type="ECO:0000256" key="9">
    <source>
        <dbReference type="RuleBase" id="RU004016"/>
    </source>
</evidence>
<dbReference type="GO" id="GO:0009002">
    <property type="term" value="F:serine-type D-Ala-D-Ala carboxypeptidase activity"/>
    <property type="evidence" value="ECO:0007669"/>
    <property type="project" value="InterPro"/>
</dbReference>
<evidence type="ECO:0000256" key="2">
    <source>
        <dbReference type="ARBA" id="ARBA00022729"/>
    </source>
</evidence>
<feature type="binding site" evidence="8">
    <location>
        <position position="301"/>
    </location>
    <ligand>
        <name>substrate</name>
    </ligand>
</feature>
<evidence type="ECO:0000313" key="13">
    <source>
        <dbReference type="Proteomes" id="UP000614287"/>
    </source>
</evidence>
<feature type="active site" description="Acyl-ester intermediate" evidence="7">
    <location>
        <position position="139"/>
    </location>
</feature>
<dbReference type="AlphaFoldDB" id="A0A8J3FYA8"/>
<dbReference type="PANTHER" id="PTHR21581:SF26">
    <property type="entry name" value="D-ALANYL-D-ALANINE ENDOPEPTIDASE"/>
    <property type="match status" value="1"/>
</dbReference>
<reference evidence="12" key="2">
    <citation type="submission" date="2020-09" db="EMBL/GenBank/DDBJ databases">
        <authorList>
            <person name="Sun Q."/>
            <person name="Kim S."/>
        </authorList>
    </citation>
    <scope>NUCLEOTIDE SEQUENCE</scope>
    <source>
        <strain evidence="12">KCTC 32501</strain>
    </source>
</reference>
<evidence type="ECO:0000256" key="3">
    <source>
        <dbReference type="ARBA" id="ARBA00022801"/>
    </source>
</evidence>
<dbReference type="RefSeq" id="WP_189490294.1">
    <property type="nucleotide sequence ID" value="NZ_BMZG01000001.1"/>
</dbReference>
<feature type="domain" description="Peptidase S11 D-alanyl-D-alanine carboxypeptidase A N-terminal" evidence="11">
    <location>
        <begin position="107"/>
        <end position="330"/>
    </location>
</feature>
<keyword evidence="13" id="KW-1185">Reference proteome</keyword>
<evidence type="ECO:0000259" key="11">
    <source>
        <dbReference type="Pfam" id="PF00768"/>
    </source>
</evidence>
<feature type="active site" description="Proton acceptor" evidence="7">
    <location>
        <position position="142"/>
    </location>
</feature>
<dbReference type="InterPro" id="IPR018044">
    <property type="entry name" value="Peptidase_S11"/>
</dbReference>
<dbReference type="Pfam" id="PF00768">
    <property type="entry name" value="Peptidase_S11"/>
    <property type="match status" value="1"/>
</dbReference>
<evidence type="ECO:0000256" key="5">
    <source>
        <dbReference type="ARBA" id="ARBA00022984"/>
    </source>
</evidence>
<dbReference type="InterPro" id="IPR001967">
    <property type="entry name" value="Peptidase_S11_N"/>
</dbReference>
<evidence type="ECO:0000256" key="1">
    <source>
        <dbReference type="ARBA" id="ARBA00007164"/>
    </source>
</evidence>
<name>A0A8J3FYA8_9BURK</name>
<feature type="signal peptide" evidence="10">
    <location>
        <begin position="1"/>
        <end position="27"/>
    </location>
</feature>
<organism evidence="12 13">
    <name type="scientific">Formosimonas limnophila</name>
    <dbReference type="NCBI Taxonomy" id="1384487"/>
    <lineage>
        <taxon>Bacteria</taxon>
        <taxon>Pseudomonadati</taxon>
        <taxon>Pseudomonadota</taxon>
        <taxon>Betaproteobacteria</taxon>
        <taxon>Burkholderiales</taxon>
        <taxon>Burkholderiaceae</taxon>
        <taxon>Formosimonas</taxon>
    </lineage>
</organism>
<sequence>MKYLNNKLAITSVVSVLALTLALPATAKTNNKPSAKTPAAAAKKAVVKTSNKAAAVKPKETKKIAASKTAKPVASAKQVNVAKAKPAPVVRRVSYGRQYGLDQAYDPLSLRASVALVVDQNSWTTVYDKNSHSQLPIASITKLMTAMVTLDAGLDMSETITINEEDAMHYRSSRLATGTTLTRRDVLLLALMSSDNRAAYALGRTYPGGLYAFIQAMNAKASMLGMSGARFVDPSGLSASNQASAMDLAKMVNAASQYKVIRQLSTAESATVYTPSGRQLVYHNSNRLISRNMGWNIGLQKTGTLTAAGKCVVIQAFINGAPKIIVLLDSANANSRVTDAQAIKDWLEAGGAGTISSVRRTAENS</sequence>
<dbReference type="SUPFAM" id="SSF56601">
    <property type="entry name" value="beta-lactamase/transpeptidase-like"/>
    <property type="match status" value="1"/>
</dbReference>
<reference evidence="12" key="1">
    <citation type="journal article" date="2014" name="Int. J. Syst. Evol. Microbiol.">
        <title>Complete genome sequence of Corynebacterium casei LMG S-19264T (=DSM 44701T), isolated from a smear-ripened cheese.</title>
        <authorList>
            <consortium name="US DOE Joint Genome Institute (JGI-PGF)"/>
            <person name="Walter F."/>
            <person name="Albersmeier A."/>
            <person name="Kalinowski J."/>
            <person name="Ruckert C."/>
        </authorList>
    </citation>
    <scope>NUCLEOTIDE SEQUENCE</scope>
    <source>
        <strain evidence="12">KCTC 32501</strain>
    </source>
</reference>